<keyword evidence="5" id="KW-1185">Reference proteome</keyword>
<evidence type="ECO:0000313" key="5">
    <source>
        <dbReference type="Proteomes" id="UP000006727"/>
    </source>
</evidence>
<evidence type="ECO:0000313" key="3">
    <source>
        <dbReference type="EMBL" id="PNR29345.1"/>
    </source>
</evidence>
<evidence type="ECO:0000256" key="2">
    <source>
        <dbReference type="SAM" id="MobiDB-lite"/>
    </source>
</evidence>
<dbReference type="Proteomes" id="UP000006727">
    <property type="component" value="Chromosome 23"/>
</dbReference>
<protein>
    <submittedName>
        <fullName evidence="3 4">Uncharacterized protein</fullName>
    </submittedName>
</protein>
<accession>A0A2K1IJ94</accession>
<dbReference type="EMBL" id="ABEU02000023">
    <property type="protein sequence ID" value="PNR29345.1"/>
    <property type="molecule type" value="Genomic_DNA"/>
</dbReference>
<reference evidence="4" key="3">
    <citation type="submission" date="2020-12" db="UniProtKB">
        <authorList>
            <consortium name="EnsemblPlants"/>
        </authorList>
    </citation>
    <scope>IDENTIFICATION</scope>
</reference>
<dbReference type="EnsemblPlants" id="Pp3c23_13750V3.3">
    <property type="protein sequence ID" value="Pp3c23_13750V3.3"/>
    <property type="gene ID" value="Pp3c23_13750"/>
</dbReference>
<proteinExistence type="inferred from homology"/>
<dbReference type="RefSeq" id="XP_024363102.1">
    <property type="nucleotide sequence ID" value="XM_024507334.2"/>
</dbReference>
<reference evidence="3 5" key="1">
    <citation type="journal article" date="2008" name="Science">
        <title>The Physcomitrella genome reveals evolutionary insights into the conquest of land by plants.</title>
        <authorList>
            <person name="Rensing S."/>
            <person name="Lang D."/>
            <person name="Zimmer A."/>
            <person name="Terry A."/>
            <person name="Salamov A."/>
            <person name="Shapiro H."/>
            <person name="Nishiyama T."/>
            <person name="Perroud P.-F."/>
            <person name="Lindquist E."/>
            <person name="Kamisugi Y."/>
            <person name="Tanahashi T."/>
            <person name="Sakakibara K."/>
            <person name="Fujita T."/>
            <person name="Oishi K."/>
            <person name="Shin-I T."/>
            <person name="Kuroki Y."/>
            <person name="Toyoda A."/>
            <person name="Suzuki Y."/>
            <person name="Hashimoto A."/>
            <person name="Yamaguchi K."/>
            <person name="Sugano A."/>
            <person name="Kohara Y."/>
            <person name="Fujiyama A."/>
            <person name="Anterola A."/>
            <person name="Aoki S."/>
            <person name="Ashton N."/>
            <person name="Barbazuk W.B."/>
            <person name="Barker E."/>
            <person name="Bennetzen J."/>
            <person name="Bezanilla M."/>
            <person name="Blankenship R."/>
            <person name="Cho S.H."/>
            <person name="Dutcher S."/>
            <person name="Estelle M."/>
            <person name="Fawcett J.A."/>
            <person name="Gundlach H."/>
            <person name="Hanada K."/>
            <person name="Heyl A."/>
            <person name="Hicks K.A."/>
            <person name="Hugh J."/>
            <person name="Lohr M."/>
            <person name="Mayer K."/>
            <person name="Melkozernov A."/>
            <person name="Murata T."/>
            <person name="Nelson D."/>
            <person name="Pils B."/>
            <person name="Prigge M."/>
            <person name="Reiss B."/>
            <person name="Renner T."/>
            <person name="Rombauts S."/>
            <person name="Rushton P."/>
            <person name="Sanderfoot A."/>
            <person name="Schween G."/>
            <person name="Shiu S.-H."/>
            <person name="Stueber K."/>
            <person name="Theodoulou F.L."/>
            <person name="Tu H."/>
            <person name="Van de Peer Y."/>
            <person name="Verrier P.J."/>
            <person name="Waters E."/>
            <person name="Wood A."/>
            <person name="Yang L."/>
            <person name="Cove D."/>
            <person name="Cuming A."/>
            <person name="Hasebe M."/>
            <person name="Lucas S."/>
            <person name="Mishler D.B."/>
            <person name="Reski R."/>
            <person name="Grigoriev I."/>
            <person name="Quatrano R.S."/>
            <person name="Boore J.L."/>
        </authorList>
    </citation>
    <scope>NUCLEOTIDE SEQUENCE [LARGE SCALE GENOMIC DNA]</scope>
    <source>
        <strain evidence="4 5">cv. Gransden 2004</strain>
    </source>
</reference>
<gene>
    <name evidence="4" type="primary">LOC112276218</name>
    <name evidence="3" type="ORF">PHYPA_028038</name>
</gene>
<dbReference type="EnsemblPlants" id="Pp3c23_13750V3.2">
    <property type="protein sequence ID" value="Pp3c23_13750V3.2"/>
    <property type="gene ID" value="Pp3c23_13750"/>
</dbReference>
<dbReference type="Gramene" id="Pp3c23_13750V3.3">
    <property type="protein sequence ID" value="Pp3c23_13750V3.3"/>
    <property type="gene ID" value="Pp3c23_13750"/>
</dbReference>
<dbReference type="PANTHER" id="PTHR33565:SF20">
    <property type="entry name" value="DORMANCY-ASSOCIATED PROTEIN HOMOLOG 4"/>
    <property type="match status" value="1"/>
</dbReference>
<dbReference type="EnsemblPlants" id="Pp3c23_13750V3.1">
    <property type="protein sequence ID" value="Pp3c23_13750V3.1"/>
    <property type="gene ID" value="Pp3c23_13750"/>
</dbReference>
<dbReference type="Gramene" id="Pp3c23_13750V3.2">
    <property type="protein sequence ID" value="Pp3c23_13750V3.2"/>
    <property type="gene ID" value="Pp3c23_13750"/>
</dbReference>
<organism evidence="3">
    <name type="scientific">Physcomitrium patens</name>
    <name type="common">Spreading-leaved earth moss</name>
    <name type="synonym">Physcomitrella patens</name>
    <dbReference type="NCBI Taxonomy" id="3218"/>
    <lineage>
        <taxon>Eukaryota</taxon>
        <taxon>Viridiplantae</taxon>
        <taxon>Streptophyta</taxon>
        <taxon>Embryophyta</taxon>
        <taxon>Bryophyta</taxon>
        <taxon>Bryophytina</taxon>
        <taxon>Bryopsida</taxon>
        <taxon>Funariidae</taxon>
        <taxon>Funariales</taxon>
        <taxon>Funariaceae</taxon>
        <taxon>Physcomitrium</taxon>
    </lineage>
</organism>
<dbReference type="AlphaFoldDB" id="A0A2K1IJ94"/>
<name>A0A2K1IJ94_PHYPA</name>
<comment type="similarity">
    <text evidence="1">Belongs to the DRM1/ARP family.</text>
</comment>
<dbReference type="Pfam" id="PF05564">
    <property type="entry name" value="Auxin_repressed"/>
    <property type="match status" value="1"/>
</dbReference>
<dbReference type="Gramene" id="Pp3c23_13750V3.1">
    <property type="protein sequence ID" value="Pp3c23_13750V3.1"/>
    <property type="gene ID" value="Pp3c23_13750"/>
</dbReference>
<reference evidence="3 5" key="2">
    <citation type="journal article" date="2018" name="Plant J.">
        <title>The Physcomitrella patens chromosome-scale assembly reveals moss genome structure and evolution.</title>
        <authorList>
            <person name="Lang D."/>
            <person name="Ullrich K.K."/>
            <person name="Murat F."/>
            <person name="Fuchs J."/>
            <person name="Jenkins J."/>
            <person name="Haas F.B."/>
            <person name="Piednoel M."/>
            <person name="Gundlach H."/>
            <person name="Van Bel M."/>
            <person name="Meyberg R."/>
            <person name="Vives C."/>
            <person name="Morata J."/>
            <person name="Symeonidi A."/>
            <person name="Hiss M."/>
            <person name="Muchero W."/>
            <person name="Kamisugi Y."/>
            <person name="Saleh O."/>
            <person name="Blanc G."/>
            <person name="Decker E.L."/>
            <person name="van Gessel N."/>
            <person name="Grimwood J."/>
            <person name="Hayes R.D."/>
            <person name="Graham S.W."/>
            <person name="Gunter L.E."/>
            <person name="McDaniel S.F."/>
            <person name="Hoernstein S.N.W."/>
            <person name="Larsson A."/>
            <person name="Li F.W."/>
            <person name="Perroud P.F."/>
            <person name="Phillips J."/>
            <person name="Ranjan P."/>
            <person name="Rokshar D.S."/>
            <person name="Rothfels C.J."/>
            <person name="Schneider L."/>
            <person name="Shu S."/>
            <person name="Stevenson D.W."/>
            <person name="Thummler F."/>
            <person name="Tillich M."/>
            <person name="Villarreal Aguilar J.C."/>
            <person name="Widiez T."/>
            <person name="Wong G.K."/>
            <person name="Wymore A."/>
            <person name="Zhang Y."/>
            <person name="Zimmer A.D."/>
            <person name="Quatrano R.S."/>
            <person name="Mayer K.F.X."/>
            <person name="Goodstein D."/>
            <person name="Casacuberta J.M."/>
            <person name="Vandepoele K."/>
            <person name="Reski R."/>
            <person name="Cuming A.C."/>
            <person name="Tuskan G.A."/>
            <person name="Maumus F."/>
            <person name="Salse J."/>
            <person name="Schmutz J."/>
            <person name="Rensing S.A."/>
        </authorList>
    </citation>
    <scope>NUCLEOTIDE SEQUENCE [LARGE SCALE GENOMIC DNA]</scope>
    <source>
        <strain evidence="4 5">cv. Gransden 2004</strain>
    </source>
</reference>
<feature type="compositionally biased region" description="Low complexity" evidence="2">
    <location>
        <begin position="96"/>
        <end position="120"/>
    </location>
</feature>
<dbReference type="GeneID" id="112276218"/>
<feature type="compositionally biased region" description="Basic and acidic residues" evidence="2">
    <location>
        <begin position="52"/>
        <end position="66"/>
    </location>
</feature>
<sequence>MGLLDKLWDDVLAGPQPDKGLKKLRKERIAAGLSDVFQDENDDFAHRMIDRRGSAEYHHSQADSRRVSKSISIKKPIMLRPLDTDSPMNSPGIYGSSPPASPSLASPSLASPSSASPSPSIFREKDRRWRSMFHPEGREMSRSCSAKFEHVPPPNSPTVYDWVVISSLDR</sequence>
<dbReference type="PANTHER" id="PTHR33565">
    <property type="entry name" value="DORMANCY-ASSOCIATED PROTEIN 1"/>
    <property type="match status" value="1"/>
</dbReference>
<dbReference type="PaxDb" id="3218-PP1S294_58V6.1"/>
<dbReference type="OrthoDB" id="2012405at2759"/>
<evidence type="ECO:0000256" key="1">
    <source>
        <dbReference type="ARBA" id="ARBA00010502"/>
    </source>
</evidence>
<dbReference type="InterPro" id="IPR008406">
    <property type="entry name" value="DRM/ARP"/>
</dbReference>
<dbReference type="OMA" id="NDDFAHR"/>
<feature type="region of interest" description="Disordered" evidence="2">
    <location>
        <begin position="52"/>
        <end position="129"/>
    </location>
</feature>
<evidence type="ECO:0000313" key="4">
    <source>
        <dbReference type="EnsemblPlants" id="Pp3c23_13750V3.1"/>
    </source>
</evidence>